<feature type="compositionally biased region" description="Basic and acidic residues" evidence="1">
    <location>
        <begin position="577"/>
        <end position="588"/>
    </location>
</feature>
<feature type="compositionally biased region" description="Polar residues" evidence="1">
    <location>
        <begin position="15"/>
        <end position="29"/>
    </location>
</feature>
<feature type="compositionally biased region" description="Low complexity" evidence="1">
    <location>
        <begin position="212"/>
        <end position="229"/>
    </location>
</feature>
<proteinExistence type="predicted"/>
<feature type="compositionally biased region" description="Low complexity" evidence="1">
    <location>
        <begin position="55"/>
        <end position="77"/>
    </location>
</feature>
<evidence type="ECO:0000313" key="2">
    <source>
        <dbReference type="EMBL" id="KAL1893223.1"/>
    </source>
</evidence>
<feature type="compositionally biased region" description="Low complexity" evidence="1">
    <location>
        <begin position="129"/>
        <end position="141"/>
    </location>
</feature>
<name>A0ABR3YYA0_9PEZI</name>
<feature type="region of interest" description="Disordered" evidence="1">
    <location>
        <begin position="456"/>
        <end position="635"/>
    </location>
</feature>
<feature type="compositionally biased region" description="Polar residues" evidence="1">
    <location>
        <begin position="795"/>
        <end position="810"/>
    </location>
</feature>
<feature type="compositionally biased region" description="Low complexity" evidence="1">
    <location>
        <begin position="292"/>
        <end position="306"/>
    </location>
</feature>
<feature type="compositionally biased region" description="Low complexity" evidence="1">
    <location>
        <begin position="174"/>
        <end position="195"/>
    </location>
</feature>
<feature type="compositionally biased region" description="Low complexity" evidence="1">
    <location>
        <begin position="456"/>
        <end position="468"/>
    </location>
</feature>
<feature type="compositionally biased region" description="Polar residues" evidence="1">
    <location>
        <begin position="739"/>
        <end position="761"/>
    </location>
</feature>
<dbReference type="Proteomes" id="UP001583280">
    <property type="component" value="Unassembled WGS sequence"/>
</dbReference>
<evidence type="ECO:0000256" key="1">
    <source>
        <dbReference type="SAM" id="MobiDB-lite"/>
    </source>
</evidence>
<sequence>MSKTPRLALGRHSNKSQNAIETSPSSQQHSAEASSTEATATKGPGVPPKYPRNLQSQHSQQPQQPSQHHSHQQQFHSDPSAVPAPRGSLALGDLGSNGTGAPPSAAFELSESALPTPTGPLASAHSAAGPGLLPPKLQLQGIATPVIASSHSKTPHSAKVEDPGSESLLSPSTLQQQQQQQQQQFQYQQQQQSSHLQEHHHQFQQQRHSLEYQSQAQAQTQAHIQAYHQGGAPQPPGKYSDHQQQQYPAQHELQRQRQLEDQQSLHFSQSDSPDTLHHQQQHHQRHQHHSDQLLQPQQQQQQQQRAQYDHEQHLTAPSSPNLGHQSQPENQQPTAASPPKPHRRGHSKSQSQAQQSPLPTQEQPPPVQEKRASTRKFNLRNLLKSVGSQRHHDNPVSPSHDSRTANTNNSINTAVTSATATPPVNGALSPAPSVVIAGATLPDPPLAAVSATSVSASASGPTSAPASGISKPPSTYNNTAGLARRPSKRISTSASTSPSLRTPGQRLSQLAQDDQLSVISQWSQGQSQSQAQSQSQSPAQPQGYHHSQSLSCHHHHHGQSPSTSFFQQSPSSGVDEFDTKSQCKRDSSAIHQQHLSQPQKRTSLSASPTVSSTSINLYPQPDSASFTEDHNNNFVPYPPPKPPHPGQYHQQQQLHYLYSNPNGSQNLSLLSLHDTLDSVSQLSRDSPVDSLPSLNITTPIPAPAVAPAPSVYRPQQPVFADIQQQLSQPRASLEIDLSNCTPESILSPSPATTAPSQQLRSKNMPPAPSSQPNQSAAAQGNPPVYRSSDRAPTYEGNTETGRTSSPQPSTLEAAEEAYNGLNLKYKNVKRAYFEFKKENDKLSGQVEHLQNALANQRMSQSRTALDDNEYVTRFNRLSGAVTNLSFLIRKDWRQPPAWIMPFISPDGIKTGKQEMTAVGRAIITEWLYNNLFQKCFHPGLDSRLSEALKNIDICLRNPAYTFNSQEEWDALTSKLVNWRMATLEGLRPVLQSPVAEDNRLKFIQSKREELVATLHGFLVQPPPPDVEGSVLTIVELAVGIALNLPMESRDVAVLWPQPYDKVDPKLMDAEKTSLPAIKIDSDAAAAAAIAASAAANAASTAATAASGDAGDAAVASAAASAAAAAAANAAEKDKSKKPPPPDPSAVRFAGFLAVEVRGRQVLVRAPVWTIG</sequence>
<feature type="compositionally biased region" description="Polar residues" evidence="1">
    <location>
        <begin position="315"/>
        <end position="335"/>
    </location>
</feature>
<feature type="region of interest" description="Disordered" evidence="1">
    <location>
        <begin position="739"/>
        <end position="810"/>
    </location>
</feature>
<feature type="region of interest" description="Disordered" evidence="1">
    <location>
        <begin position="1"/>
        <end position="408"/>
    </location>
</feature>
<feature type="compositionally biased region" description="Low complexity" evidence="1">
    <location>
        <begin position="520"/>
        <end position="551"/>
    </location>
</feature>
<feature type="compositionally biased region" description="Polar residues" evidence="1">
    <location>
        <begin position="348"/>
        <end position="361"/>
    </location>
</feature>
<feature type="compositionally biased region" description="Polar residues" evidence="1">
    <location>
        <begin position="489"/>
        <end position="519"/>
    </location>
</feature>
<dbReference type="EMBL" id="JAWDJO010000115">
    <property type="protein sequence ID" value="KAL1893223.1"/>
    <property type="molecule type" value="Genomic_DNA"/>
</dbReference>
<feature type="compositionally biased region" description="Polar residues" evidence="1">
    <location>
        <begin position="589"/>
        <end position="601"/>
    </location>
</feature>
<comment type="caution">
    <text evidence="2">The sequence shown here is derived from an EMBL/GenBank/DDBJ whole genome shotgun (WGS) entry which is preliminary data.</text>
</comment>
<feature type="compositionally biased region" description="Polar residues" evidence="1">
    <location>
        <begin position="396"/>
        <end position="408"/>
    </location>
</feature>
<feature type="compositionally biased region" description="Basic residues" evidence="1">
    <location>
        <begin position="279"/>
        <end position="288"/>
    </location>
</feature>
<organism evidence="2 3">
    <name type="scientific">Ceratocystis pirilliformis</name>
    <dbReference type="NCBI Taxonomy" id="259994"/>
    <lineage>
        <taxon>Eukaryota</taxon>
        <taxon>Fungi</taxon>
        <taxon>Dikarya</taxon>
        <taxon>Ascomycota</taxon>
        <taxon>Pezizomycotina</taxon>
        <taxon>Sordariomycetes</taxon>
        <taxon>Hypocreomycetidae</taxon>
        <taxon>Microascales</taxon>
        <taxon>Ceratocystidaceae</taxon>
        <taxon>Ceratocystis</taxon>
    </lineage>
</organism>
<dbReference type="PANTHER" id="PTHR48125">
    <property type="entry name" value="LP07818P1"/>
    <property type="match status" value="1"/>
</dbReference>
<feature type="compositionally biased region" description="Low complexity" evidence="1">
    <location>
        <begin position="559"/>
        <end position="572"/>
    </location>
</feature>
<keyword evidence="3" id="KW-1185">Reference proteome</keyword>
<feature type="compositionally biased region" description="Low complexity" evidence="1">
    <location>
        <begin position="770"/>
        <end position="783"/>
    </location>
</feature>
<dbReference type="PANTHER" id="PTHR48125:SF10">
    <property type="entry name" value="OS12G0136300 PROTEIN"/>
    <property type="match status" value="1"/>
</dbReference>
<gene>
    <name evidence="2" type="ORF">Cpir12675_004242</name>
</gene>
<feature type="compositionally biased region" description="Low complexity" evidence="1">
    <location>
        <begin position="30"/>
        <end position="41"/>
    </location>
</feature>
<feature type="compositionally biased region" description="Low complexity" evidence="1">
    <location>
        <begin position="602"/>
        <end position="614"/>
    </location>
</feature>
<reference evidence="2 3" key="1">
    <citation type="journal article" date="2024" name="IMA Fungus">
        <title>IMA Genome - F19 : A genome assembly and annotation guide to empower mycologists, including annotated draft genome sequences of Ceratocystis pirilliformis, Diaporthe australafricana, Fusarium ophioides, Paecilomyces lecythidis, and Sporothrix stenoceras.</title>
        <authorList>
            <person name="Aylward J."/>
            <person name="Wilson A.M."/>
            <person name="Visagie C.M."/>
            <person name="Spraker J."/>
            <person name="Barnes I."/>
            <person name="Buitendag C."/>
            <person name="Ceriani C."/>
            <person name="Del Mar Angel L."/>
            <person name="du Plessis D."/>
            <person name="Fuchs T."/>
            <person name="Gasser K."/>
            <person name="Kramer D."/>
            <person name="Li W."/>
            <person name="Munsamy K."/>
            <person name="Piso A."/>
            <person name="Price J.L."/>
            <person name="Sonnekus B."/>
            <person name="Thomas C."/>
            <person name="van der Nest A."/>
            <person name="van Dijk A."/>
            <person name="van Heerden A."/>
            <person name="van Vuuren N."/>
            <person name="Yilmaz N."/>
            <person name="Duong T.A."/>
            <person name="van der Merwe N.A."/>
            <person name="Wingfield M.J."/>
            <person name="Wingfield B.D."/>
        </authorList>
    </citation>
    <scope>NUCLEOTIDE SEQUENCE [LARGE SCALE GENOMIC DNA]</scope>
    <source>
        <strain evidence="2 3">CMW 12675</strain>
    </source>
</reference>
<evidence type="ECO:0000313" key="3">
    <source>
        <dbReference type="Proteomes" id="UP001583280"/>
    </source>
</evidence>
<protein>
    <submittedName>
        <fullName evidence="2">Uncharacterized protein</fullName>
    </submittedName>
</protein>
<feature type="compositionally biased region" description="Polar residues" evidence="1">
    <location>
        <begin position="264"/>
        <end position="273"/>
    </location>
</feature>
<accession>A0ABR3YYA0</accession>